<gene>
    <name evidence="1" type="ORF">E2C01_057141</name>
</gene>
<name>A0A5B7GZL3_PORTR</name>
<keyword evidence="2" id="KW-1185">Reference proteome</keyword>
<reference evidence="1 2" key="1">
    <citation type="submission" date="2019-05" db="EMBL/GenBank/DDBJ databases">
        <title>Another draft genome of Portunus trituberculatus and its Hox gene families provides insights of decapod evolution.</title>
        <authorList>
            <person name="Jeong J.-H."/>
            <person name="Song I."/>
            <person name="Kim S."/>
            <person name="Choi T."/>
            <person name="Kim D."/>
            <person name="Ryu S."/>
            <person name="Kim W."/>
        </authorList>
    </citation>
    <scope>NUCLEOTIDE SEQUENCE [LARGE SCALE GENOMIC DNA]</scope>
    <source>
        <tissue evidence="1">Muscle</tissue>
    </source>
</reference>
<evidence type="ECO:0000313" key="1">
    <source>
        <dbReference type="EMBL" id="MPC63049.1"/>
    </source>
</evidence>
<dbReference type="Proteomes" id="UP000324222">
    <property type="component" value="Unassembled WGS sequence"/>
</dbReference>
<dbReference type="AlphaFoldDB" id="A0A5B7GZL3"/>
<comment type="caution">
    <text evidence="1">The sequence shown here is derived from an EMBL/GenBank/DDBJ whole genome shotgun (WGS) entry which is preliminary data.</text>
</comment>
<proteinExistence type="predicted"/>
<accession>A0A5B7GZL3</accession>
<evidence type="ECO:0000313" key="2">
    <source>
        <dbReference type="Proteomes" id="UP000324222"/>
    </source>
</evidence>
<sequence length="66" mass="7223">MRKPSIIYSGVSPGKHPVLLQGDELCHPVAQARHLIPQLIYPRDTARTVPRGVLCLVASLSRSSHV</sequence>
<organism evidence="1 2">
    <name type="scientific">Portunus trituberculatus</name>
    <name type="common">Swimming crab</name>
    <name type="synonym">Neptunus trituberculatus</name>
    <dbReference type="NCBI Taxonomy" id="210409"/>
    <lineage>
        <taxon>Eukaryota</taxon>
        <taxon>Metazoa</taxon>
        <taxon>Ecdysozoa</taxon>
        <taxon>Arthropoda</taxon>
        <taxon>Crustacea</taxon>
        <taxon>Multicrustacea</taxon>
        <taxon>Malacostraca</taxon>
        <taxon>Eumalacostraca</taxon>
        <taxon>Eucarida</taxon>
        <taxon>Decapoda</taxon>
        <taxon>Pleocyemata</taxon>
        <taxon>Brachyura</taxon>
        <taxon>Eubrachyura</taxon>
        <taxon>Portunoidea</taxon>
        <taxon>Portunidae</taxon>
        <taxon>Portuninae</taxon>
        <taxon>Portunus</taxon>
    </lineage>
</organism>
<protein>
    <submittedName>
        <fullName evidence="1">Uncharacterized protein</fullName>
    </submittedName>
</protein>
<dbReference type="EMBL" id="VSRR010020362">
    <property type="protein sequence ID" value="MPC63049.1"/>
    <property type="molecule type" value="Genomic_DNA"/>
</dbReference>